<dbReference type="EMBL" id="CAOS01000004">
    <property type="protein sequence ID" value="CCO07735.1"/>
    <property type="molecule type" value="Genomic_DNA"/>
</dbReference>
<organism evidence="1 2">
    <name type="scientific">Desulforamulus hydrothermalis Lam5 = DSM 18033</name>
    <dbReference type="NCBI Taxonomy" id="1121428"/>
    <lineage>
        <taxon>Bacteria</taxon>
        <taxon>Bacillati</taxon>
        <taxon>Bacillota</taxon>
        <taxon>Clostridia</taxon>
        <taxon>Eubacteriales</taxon>
        <taxon>Peptococcaceae</taxon>
        <taxon>Desulforamulus</taxon>
    </lineage>
</organism>
<dbReference type="AlphaFoldDB" id="K8DYC8"/>
<keyword evidence="2" id="KW-1185">Reference proteome</keyword>
<evidence type="ECO:0000313" key="1">
    <source>
        <dbReference type="EMBL" id="CCO07735.1"/>
    </source>
</evidence>
<name>K8DYC8_9FIRM</name>
<evidence type="ECO:0000313" key="2">
    <source>
        <dbReference type="Proteomes" id="UP000009315"/>
    </source>
</evidence>
<sequence>MWHCDSLPGSADYLNEQALNKLIEACHRTIDWSVDVYFRLLRKNSRLLIDKVLQHKSSNMAQEFAGCLLNEAELAQLIKDIETHINHDLITVQNKWLPDIKFALIPLPSLTLINQTVKEQKISLMLSEQANKTVSQVTFKKVSRLVPVFVPKFLSNQANQVLAQKICSCLGIDSGSYYDAAKEILTKQLHGLLANIEQDLKTALKYQLAEQMYHWYDQYVQPAELVQQVC</sequence>
<accession>K8DYC8</accession>
<dbReference type="OrthoDB" id="9983068at2"/>
<reference evidence="1 2" key="1">
    <citation type="journal article" date="2013" name="Genome Announc.">
        <title>Genome Sequence of the Sulfate-Reducing Bacterium Desulfotomaculum hydrothermale Lam5(T).</title>
        <authorList>
            <person name="Amin O."/>
            <person name="Fardeau M.L."/>
            <person name="Valette O."/>
            <person name="Hirschler-Rea A."/>
            <person name="Barbe V."/>
            <person name="Medigue C."/>
            <person name="Vacherie B."/>
            <person name="Ollivier B."/>
            <person name="Bertin P.N."/>
            <person name="Dolla A."/>
        </authorList>
    </citation>
    <scope>NUCLEOTIDE SEQUENCE [LARGE SCALE GENOMIC DNA]</scope>
    <source>
        <strain evidence="2">Lam5 / DSM 18033</strain>
    </source>
</reference>
<protein>
    <submittedName>
        <fullName evidence="1">Uncharacterized protein</fullName>
    </submittedName>
</protein>
<gene>
    <name evidence="1" type="ORF">DESHY_120099</name>
</gene>
<comment type="caution">
    <text evidence="1">The sequence shown here is derived from an EMBL/GenBank/DDBJ whole genome shotgun (WGS) entry which is preliminary data.</text>
</comment>
<dbReference type="RefSeq" id="WP_008410753.1">
    <property type="nucleotide sequence ID" value="NZ_CAOS01000004.1"/>
</dbReference>
<proteinExistence type="predicted"/>
<dbReference type="Proteomes" id="UP000009315">
    <property type="component" value="Unassembled WGS sequence"/>
</dbReference>